<name>A0A0F9RJJ1_9ZZZZ</name>
<accession>A0A0F9RJJ1</accession>
<reference evidence="1" key="1">
    <citation type="journal article" date="2015" name="Nature">
        <title>Complex archaea that bridge the gap between prokaryotes and eukaryotes.</title>
        <authorList>
            <person name="Spang A."/>
            <person name="Saw J.H."/>
            <person name="Jorgensen S.L."/>
            <person name="Zaremba-Niedzwiedzka K."/>
            <person name="Martijn J."/>
            <person name="Lind A.E."/>
            <person name="van Eijk R."/>
            <person name="Schleper C."/>
            <person name="Guy L."/>
            <person name="Ettema T.J."/>
        </authorList>
    </citation>
    <scope>NUCLEOTIDE SEQUENCE</scope>
</reference>
<feature type="non-terminal residue" evidence="1">
    <location>
        <position position="1"/>
    </location>
</feature>
<evidence type="ECO:0000313" key="1">
    <source>
        <dbReference type="EMBL" id="KKN54914.1"/>
    </source>
</evidence>
<gene>
    <name evidence="1" type="ORF">LCGC14_0588070</name>
</gene>
<protein>
    <submittedName>
        <fullName evidence="1">Uncharacterized protein</fullName>
    </submittedName>
</protein>
<proteinExistence type="predicted"/>
<sequence length="47" mass="5482">IKSLRTPSIGLRQHHADLRAAYMGALRSIEMDRPQAEFKPRRRVRVP</sequence>
<dbReference type="AlphaFoldDB" id="A0A0F9RJJ1"/>
<comment type="caution">
    <text evidence="1">The sequence shown here is derived from an EMBL/GenBank/DDBJ whole genome shotgun (WGS) entry which is preliminary data.</text>
</comment>
<organism evidence="1">
    <name type="scientific">marine sediment metagenome</name>
    <dbReference type="NCBI Taxonomy" id="412755"/>
    <lineage>
        <taxon>unclassified sequences</taxon>
        <taxon>metagenomes</taxon>
        <taxon>ecological metagenomes</taxon>
    </lineage>
</organism>
<dbReference type="EMBL" id="LAZR01000908">
    <property type="protein sequence ID" value="KKN54914.1"/>
    <property type="molecule type" value="Genomic_DNA"/>
</dbReference>